<proteinExistence type="predicted"/>
<dbReference type="InterPro" id="IPR002798">
    <property type="entry name" value="SpoIIM-like"/>
</dbReference>
<evidence type="ECO:0000313" key="2">
    <source>
        <dbReference type="EMBL" id="NYI50109.1"/>
    </source>
</evidence>
<keyword evidence="1" id="KW-0472">Membrane</keyword>
<keyword evidence="1" id="KW-0812">Transmembrane</keyword>
<protein>
    <submittedName>
        <fullName evidence="2">Putative membrane protein SpoIIM required for sporulation</fullName>
    </submittedName>
</protein>
<name>A0A8E2D893_9PORP</name>
<comment type="caution">
    <text evidence="2">The sequence shown here is derived from an EMBL/GenBank/DDBJ whole genome shotgun (WGS) entry which is preliminary data.</text>
</comment>
<keyword evidence="3" id="KW-1185">Reference proteome</keyword>
<feature type="transmembrane region" description="Helical" evidence="1">
    <location>
        <begin position="44"/>
        <end position="65"/>
    </location>
</feature>
<keyword evidence="1" id="KW-1133">Transmembrane helix</keyword>
<dbReference type="AlphaFoldDB" id="A0A8E2D893"/>
<dbReference type="Pfam" id="PF01944">
    <property type="entry name" value="SpoIIM"/>
    <property type="match status" value="1"/>
</dbReference>
<evidence type="ECO:0000313" key="3">
    <source>
        <dbReference type="Proteomes" id="UP000574332"/>
    </source>
</evidence>
<organism evidence="2 3">
    <name type="scientific">Macellibacteroides fermentans</name>
    <dbReference type="NCBI Taxonomy" id="879969"/>
    <lineage>
        <taxon>Bacteria</taxon>
        <taxon>Pseudomonadati</taxon>
        <taxon>Bacteroidota</taxon>
        <taxon>Bacteroidia</taxon>
        <taxon>Bacteroidales</taxon>
        <taxon>Porphyromonadaceae</taxon>
        <taxon>Macellibacteroides</taxon>
    </lineage>
</organism>
<evidence type="ECO:0000256" key="1">
    <source>
        <dbReference type="SAM" id="Phobius"/>
    </source>
</evidence>
<dbReference type="EMBL" id="JACCCY010000003">
    <property type="protein sequence ID" value="NYI50109.1"/>
    <property type="molecule type" value="Genomic_DNA"/>
</dbReference>
<dbReference type="RefSeq" id="WP_179399752.1">
    <property type="nucleotide sequence ID" value="NZ_JACCCY010000003.1"/>
</dbReference>
<sequence>MIPIVLSMLFNGFAFGSTYSQLYSAGFSLDFMAKYTLPHSFELVAIWWSAMIGFMIARKLILIIRKHQMPTINEYKLLIINILTVCCVIVLAAFVEVFITVNL</sequence>
<gene>
    <name evidence="2" type="ORF">F5613_002239</name>
</gene>
<reference evidence="2 3" key="1">
    <citation type="submission" date="2020-07" db="EMBL/GenBank/DDBJ databases">
        <title>Genomic Encyclopedia of Type Strains, Phase IV (KMG-IV): sequencing the most valuable type-strain genomes for metagenomic binning, comparative biology and taxonomic classification.</title>
        <authorList>
            <person name="Goeker M."/>
        </authorList>
    </citation>
    <scope>NUCLEOTIDE SEQUENCE [LARGE SCALE GENOMIC DNA]</scope>
    <source>
        <strain evidence="2 3">DSM 23697</strain>
    </source>
</reference>
<accession>A0A8E2D893</accession>
<dbReference type="Proteomes" id="UP000574332">
    <property type="component" value="Unassembled WGS sequence"/>
</dbReference>
<feature type="transmembrane region" description="Helical" evidence="1">
    <location>
        <begin position="77"/>
        <end position="101"/>
    </location>
</feature>